<feature type="chain" id="PRO_5044746391" description="Secreted protein" evidence="1">
    <location>
        <begin position="20"/>
        <end position="83"/>
    </location>
</feature>
<feature type="signal peptide" evidence="1">
    <location>
        <begin position="1"/>
        <end position="19"/>
    </location>
</feature>
<protein>
    <recommendedName>
        <fullName evidence="4">Secreted protein</fullName>
    </recommendedName>
</protein>
<proteinExistence type="predicted"/>
<name>A0ABC8LKZ6_ERUVS</name>
<dbReference type="EMBL" id="CAKOAT010608487">
    <property type="protein sequence ID" value="CAH8384202.1"/>
    <property type="molecule type" value="Genomic_DNA"/>
</dbReference>
<accession>A0ABC8LKZ6</accession>
<evidence type="ECO:0008006" key="4">
    <source>
        <dbReference type="Google" id="ProtNLM"/>
    </source>
</evidence>
<sequence length="83" mass="9360">MRIMCKFIMVMYFIALVGSRSGTSATRLPIWRMNKEDTGRDFALQNKLQRGPVPPSQPSPCHHRLSPLSHSEVYSAQNDVACP</sequence>
<reference evidence="2 3" key="1">
    <citation type="submission" date="2022-03" db="EMBL/GenBank/DDBJ databases">
        <authorList>
            <person name="Macdonald S."/>
            <person name="Ahmed S."/>
            <person name="Newling K."/>
        </authorList>
    </citation>
    <scope>NUCLEOTIDE SEQUENCE [LARGE SCALE GENOMIC DNA]</scope>
</reference>
<dbReference type="Proteomes" id="UP001642260">
    <property type="component" value="Unassembled WGS sequence"/>
</dbReference>
<keyword evidence="1" id="KW-0732">Signal</keyword>
<evidence type="ECO:0000313" key="3">
    <source>
        <dbReference type="Proteomes" id="UP001642260"/>
    </source>
</evidence>
<evidence type="ECO:0000256" key="1">
    <source>
        <dbReference type="SAM" id="SignalP"/>
    </source>
</evidence>
<comment type="caution">
    <text evidence="2">The sequence shown here is derived from an EMBL/GenBank/DDBJ whole genome shotgun (WGS) entry which is preliminary data.</text>
</comment>
<gene>
    <name evidence="2" type="ORF">ERUC_LOCUS36685</name>
</gene>
<keyword evidence="3" id="KW-1185">Reference proteome</keyword>
<evidence type="ECO:0000313" key="2">
    <source>
        <dbReference type="EMBL" id="CAH8384202.1"/>
    </source>
</evidence>
<organism evidence="2 3">
    <name type="scientific">Eruca vesicaria subsp. sativa</name>
    <name type="common">Garden rocket</name>
    <name type="synonym">Eruca sativa</name>
    <dbReference type="NCBI Taxonomy" id="29727"/>
    <lineage>
        <taxon>Eukaryota</taxon>
        <taxon>Viridiplantae</taxon>
        <taxon>Streptophyta</taxon>
        <taxon>Embryophyta</taxon>
        <taxon>Tracheophyta</taxon>
        <taxon>Spermatophyta</taxon>
        <taxon>Magnoliopsida</taxon>
        <taxon>eudicotyledons</taxon>
        <taxon>Gunneridae</taxon>
        <taxon>Pentapetalae</taxon>
        <taxon>rosids</taxon>
        <taxon>malvids</taxon>
        <taxon>Brassicales</taxon>
        <taxon>Brassicaceae</taxon>
        <taxon>Brassiceae</taxon>
        <taxon>Eruca</taxon>
    </lineage>
</organism>
<dbReference type="AlphaFoldDB" id="A0ABC8LKZ6"/>